<name>A0A7T6XQD5_PENDI</name>
<gene>
    <name evidence="2" type="ORF">Pdw03_0371</name>
</gene>
<dbReference type="AlphaFoldDB" id="A0A7T6XQD5"/>
<evidence type="ECO:0000313" key="2">
    <source>
        <dbReference type="EMBL" id="QQK45473.1"/>
    </source>
</evidence>
<dbReference type="EMBL" id="CP060777">
    <property type="protein sequence ID" value="QQK45473.1"/>
    <property type="molecule type" value="Genomic_DNA"/>
</dbReference>
<evidence type="ECO:0000256" key="1">
    <source>
        <dbReference type="ARBA" id="ARBA00009199"/>
    </source>
</evidence>
<reference evidence="2 3" key="1">
    <citation type="submission" date="2020-08" db="EMBL/GenBank/DDBJ databases">
        <title>The completed genome sequence of the pathogenic ascomycete fungus Penicillium digitatum.</title>
        <authorList>
            <person name="Wang M."/>
        </authorList>
    </citation>
    <scope>NUCLEOTIDE SEQUENCE [LARGE SCALE GENOMIC DNA]</scope>
    <source>
        <strain evidence="2 3">PdW03</strain>
    </source>
</reference>
<dbReference type="RefSeq" id="XP_014537558.2">
    <property type="nucleotide sequence ID" value="XM_014682072.2"/>
</dbReference>
<evidence type="ECO:0000313" key="3">
    <source>
        <dbReference type="Proteomes" id="UP000595662"/>
    </source>
</evidence>
<dbReference type="Proteomes" id="UP000595662">
    <property type="component" value="Chromosome 4"/>
</dbReference>
<dbReference type="InterPro" id="IPR036928">
    <property type="entry name" value="AS_sf"/>
</dbReference>
<dbReference type="SUPFAM" id="SSF75304">
    <property type="entry name" value="Amidase signature (AS) enzymes"/>
    <property type="match status" value="1"/>
</dbReference>
<dbReference type="VEuPathDB" id="FungiDB:PDIP_18670"/>
<dbReference type="KEGG" id="pdp:PDIP_18670"/>
<comment type="similarity">
    <text evidence="1">Belongs to the amidase family.</text>
</comment>
<dbReference type="GeneID" id="26230190"/>
<dbReference type="PANTHER" id="PTHR46072:SF2">
    <property type="entry name" value="AMIDASE (EUROFUNG)"/>
    <property type="match status" value="1"/>
</dbReference>
<dbReference type="PANTHER" id="PTHR46072">
    <property type="entry name" value="AMIDASE-RELATED-RELATED"/>
    <property type="match status" value="1"/>
</dbReference>
<dbReference type="Gene3D" id="3.90.1300.10">
    <property type="entry name" value="Amidase signature (AS) domain"/>
    <property type="match status" value="1"/>
</dbReference>
<accession>A0A7T6XQD5</accession>
<organism evidence="2 3">
    <name type="scientific">Penicillium digitatum</name>
    <name type="common">Green mold</name>
    <dbReference type="NCBI Taxonomy" id="36651"/>
    <lineage>
        <taxon>Eukaryota</taxon>
        <taxon>Fungi</taxon>
        <taxon>Dikarya</taxon>
        <taxon>Ascomycota</taxon>
        <taxon>Pezizomycotina</taxon>
        <taxon>Eurotiomycetes</taxon>
        <taxon>Eurotiomycetidae</taxon>
        <taxon>Eurotiales</taxon>
        <taxon>Aspergillaceae</taxon>
        <taxon>Penicillium</taxon>
    </lineage>
</organism>
<sequence>MVIGLILDDGVVKVHPPVARALLELSAVLQAQGYEVVVWGQSDHAGCIEIMDLFYRVDGDEEICSRYRRSQFMSIGS</sequence>
<protein>
    <submittedName>
        <fullName evidence="2">Amidase</fullName>
    </submittedName>
</protein>
<proteinExistence type="inferred from homology"/>